<reference evidence="21" key="1">
    <citation type="submission" date="2022-08" db="EMBL/GenBank/DDBJ databases">
        <authorList>
            <person name="Marques A."/>
        </authorList>
    </citation>
    <scope>NUCLEOTIDE SEQUENCE</scope>
    <source>
        <strain evidence="21">RhyPub2mFocal</strain>
        <tissue evidence="21">Leaves</tissue>
    </source>
</reference>
<keyword evidence="3" id="KW-0723">Serine/threonine-protein kinase</keyword>
<feature type="domain" description="Protein kinase" evidence="20">
    <location>
        <begin position="430"/>
        <end position="700"/>
    </location>
</feature>
<evidence type="ECO:0000256" key="9">
    <source>
        <dbReference type="ARBA" id="ARBA00022737"/>
    </source>
</evidence>
<dbReference type="PANTHER" id="PTHR45631">
    <property type="entry name" value="OS07G0107800 PROTEIN-RELATED"/>
    <property type="match status" value="1"/>
</dbReference>
<evidence type="ECO:0000256" key="11">
    <source>
        <dbReference type="ARBA" id="ARBA00022777"/>
    </source>
</evidence>
<organism evidence="21 22">
    <name type="scientific">Rhynchospora pubera</name>
    <dbReference type="NCBI Taxonomy" id="906938"/>
    <lineage>
        <taxon>Eukaryota</taxon>
        <taxon>Viridiplantae</taxon>
        <taxon>Streptophyta</taxon>
        <taxon>Embryophyta</taxon>
        <taxon>Tracheophyta</taxon>
        <taxon>Spermatophyta</taxon>
        <taxon>Magnoliopsida</taxon>
        <taxon>Liliopsida</taxon>
        <taxon>Poales</taxon>
        <taxon>Cyperaceae</taxon>
        <taxon>Cyperoideae</taxon>
        <taxon>Rhynchosporeae</taxon>
        <taxon>Rhynchospora</taxon>
    </lineage>
</organism>
<dbReference type="GO" id="GO:0004674">
    <property type="term" value="F:protein serine/threonine kinase activity"/>
    <property type="evidence" value="ECO:0007669"/>
    <property type="project" value="UniProtKB-KW"/>
</dbReference>
<protein>
    <recommendedName>
        <fullName evidence="2">non-specific serine/threonine protein kinase</fullName>
        <ecNumber evidence="2">2.7.11.1</ecNumber>
    </recommendedName>
</protein>
<keyword evidence="4" id="KW-0597">Phosphoprotein</keyword>
<dbReference type="FunFam" id="3.30.200.20:FF:000394">
    <property type="entry name" value="Leucine-rich repeat receptor-like protein kinase"/>
    <property type="match status" value="1"/>
</dbReference>
<evidence type="ECO:0000256" key="13">
    <source>
        <dbReference type="ARBA" id="ARBA00022989"/>
    </source>
</evidence>
<keyword evidence="14 19" id="KW-0472">Membrane</keyword>
<dbReference type="InterPro" id="IPR011009">
    <property type="entry name" value="Kinase-like_dom_sf"/>
</dbReference>
<comment type="caution">
    <text evidence="21">The sequence shown here is derived from an EMBL/GenBank/DDBJ whole genome shotgun (WGS) entry which is preliminary data.</text>
</comment>
<dbReference type="EMBL" id="JAMFTS010000002">
    <property type="protein sequence ID" value="KAJ4787502.1"/>
    <property type="molecule type" value="Genomic_DNA"/>
</dbReference>
<dbReference type="PROSITE" id="PS00107">
    <property type="entry name" value="PROTEIN_KINASE_ATP"/>
    <property type="match status" value="1"/>
</dbReference>
<evidence type="ECO:0000256" key="14">
    <source>
        <dbReference type="ARBA" id="ARBA00023136"/>
    </source>
</evidence>
<evidence type="ECO:0000256" key="6">
    <source>
        <dbReference type="ARBA" id="ARBA00022679"/>
    </source>
</evidence>
<evidence type="ECO:0000256" key="12">
    <source>
        <dbReference type="ARBA" id="ARBA00022840"/>
    </source>
</evidence>
<keyword evidence="6" id="KW-0808">Transferase</keyword>
<evidence type="ECO:0000256" key="1">
    <source>
        <dbReference type="ARBA" id="ARBA00004162"/>
    </source>
</evidence>
<keyword evidence="7 19" id="KW-0812">Transmembrane</keyword>
<keyword evidence="15" id="KW-0675">Receptor</keyword>
<evidence type="ECO:0000256" key="2">
    <source>
        <dbReference type="ARBA" id="ARBA00012513"/>
    </source>
</evidence>
<evidence type="ECO:0000256" key="7">
    <source>
        <dbReference type="ARBA" id="ARBA00022692"/>
    </source>
</evidence>
<dbReference type="PANTHER" id="PTHR45631:SF202">
    <property type="entry name" value="SENESCENCE-INDUCED RECEPTOR-LIKE SERINE_THREONINE-PROTEIN KINASE"/>
    <property type="match status" value="1"/>
</dbReference>
<proteinExistence type="predicted"/>
<evidence type="ECO:0000256" key="8">
    <source>
        <dbReference type="ARBA" id="ARBA00022729"/>
    </source>
</evidence>
<dbReference type="GO" id="GO:0005524">
    <property type="term" value="F:ATP binding"/>
    <property type="evidence" value="ECO:0007669"/>
    <property type="project" value="UniProtKB-UniRule"/>
</dbReference>
<dbReference type="InterPro" id="IPR001611">
    <property type="entry name" value="Leu-rich_rpt"/>
</dbReference>
<evidence type="ECO:0000259" key="20">
    <source>
        <dbReference type="PROSITE" id="PS50011"/>
    </source>
</evidence>
<dbReference type="CDD" id="cd14066">
    <property type="entry name" value="STKc_IRAK"/>
    <property type="match status" value="1"/>
</dbReference>
<evidence type="ECO:0000256" key="18">
    <source>
        <dbReference type="PROSITE-ProRule" id="PRU10141"/>
    </source>
</evidence>
<dbReference type="Proteomes" id="UP001140206">
    <property type="component" value="Chromosome 2"/>
</dbReference>
<dbReference type="InterPro" id="IPR024788">
    <property type="entry name" value="Malectin-like_Carb-bd_dom"/>
</dbReference>
<keyword evidence="8" id="KW-0732">Signal</keyword>
<evidence type="ECO:0000256" key="4">
    <source>
        <dbReference type="ARBA" id="ARBA00022553"/>
    </source>
</evidence>
<dbReference type="PROSITE" id="PS00108">
    <property type="entry name" value="PROTEIN_KINASE_ST"/>
    <property type="match status" value="1"/>
</dbReference>
<name>A0AAV8FBD0_9POAL</name>
<comment type="catalytic activity">
    <reaction evidence="17">
        <text>L-seryl-[protein] + ATP = O-phospho-L-seryl-[protein] + ADP + H(+)</text>
        <dbReference type="Rhea" id="RHEA:17989"/>
        <dbReference type="Rhea" id="RHEA-COMP:9863"/>
        <dbReference type="Rhea" id="RHEA-COMP:11604"/>
        <dbReference type="ChEBI" id="CHEBI:15378"/>
        <dbReference type="ChEBI" id="CHEBI:29999"/>
        <dbReference type="ChEBI" id="CHEBI:30616"/>
        <dbReference type="ChEBI" id="CHEBI:83421"/>
        <dbReference type="ChEBI" id="CHEBI:456216"/>
        <dbReference type="EC" id="2.7.11.1"/>
    </reaction>
</comment>
<dbReference type="EC" id="2.7.11.1" evidence="2"/>
<dbReference type="Gene3D" id="3.30.200.20">
    <property type="entry name" value="Phosphorylase Kinase, domain 1"/>
    <property type="match status" value="1"/>
</dbReference>
<evidence type="ECO:0000256" key="19">
    <source>
        <dbReference type="SAM" id="Phobius"/>
    </source>
</evidence>
<dbReference type="InterPro" id="IPR017441">
    <property type="entry name" value="Protein_kinase_ATP_BS"/>
</dbReference>
<dbReference type="Pfam" id="PF13855">
    <property type="entry name" value="LRR_8"/>
    <property type="match status" value="1"/>
</dbReference>
<dbReference type="GO" id="GO:0005886">
    <property type="term" value="C:plasma membrane"/>
    <property type="evidence" value="ECO:0007669"/>
    <property type="project" value="UniProtKB-SubCell"/>
</dbReference>
<evidence type="ECO:0000256" key="3">
    <source>
        <dbReference type="ARBA" id="ARBA00022527"/>
    </source>
</evidence>
<keyword evidence="10 18" id="KW-0547">Nucleotide-binding</keyword>
<dbReference type="InterPro" id="IPR000719">
    <property type="entry name" value="Prot_kinase_dom"/>
</dbReference>
<feature type="binding site" evidence="18">
    <location>
        <position position="458"/>
    </location>
    <ligand>
        <name>ATP</name>
        <dbReference type="ChEBI" id="CHEBI:30616"/>
    </ligand>
</feature>
<evidence type="ECO:0000313" key="21">
    <source>
        <dbReference type="EMBL" id="KAJ4787502.1"/>
    </source>
</evidence>
<gene>
    <name evidence="21" type="ORF">LUZ62_038748</name>
</gene>
<dbReference type="InterPro" id="IPR032675">
    <property type="entry name" value="LRR_dom_sf"/>
</dbReference>
<keyword evidence="5" id="KW-0433">Leucine-rich repeat</keyword>
<comment type="catalytic activity">
    <reaction evidence="16">
        <text>L-threonyl-[protein] + ATP = O-phospho-L-threonyl-[protein] + ADP + H(+)</text>
        <dbReference type="Rhea" id="RHEA:46608"/>
        <dbReference type="Rhea" id="RHEA-COMP:11060"/>
        <dbReference type="Rhea" id="RHEA-COMP:11605"/>
        <dbReference type="ChEBI" id="CHEBI:15378"/>
        <dbReference type="ChEBI" id="CHEBI:30013"/>
        <dbReference type="ChEBI" id="CHEBI:30616"/>
        <dbReference type="ChEBI" id="CHEBI:61977"/>
        <dbReference type="ChEBI" id="CHEBI:456216"/>
        <dbReference type="EC" id="2.7.11.1"/>
    </reaction>
</comment>
<keyword evidence="9" id="KW-0677">Repeat</keyword>
<dbReference type="Gene3D" id="1.10.510.10">
    <property type="entry name" value="Transferase(Phosphotransferase) domain 1"/>
    <property type="match status" value="1"/>
</dbReference>
<feature type="transmembrane region" description="Helical" evidence="19">
    <location>
        <begin position="327"/>
        <end position="351"/>
    </location>
</feature>
<dbReference type="InterPro" id="IPR008271">
    <property type="entry name" value="Ser/Thr_kinase_AS"/>
</dbReference>
<dbReference type="FunFam" id="3.80.10.10:FF:000129">
    <property type="entry name" value="Leucine-rich repeat receptor-like kinase"/>
    <property type="match status" value="1"/>
</dbReference>
<dbReference type="InterPro" id="IPR001245">
    <property type="entry name" value="Ser-Thr/Tyr_kinase_cat_dom"/>
</dbReference>
<comment type="subcellular location">
    <subcellularLocation>
        <location evidence="1">Cell membrane</location>
        <topology evidence="1">Single-pass membrane protein</topology>
    </subcellularLocation>
</comment>
<accession>A0AAV8FBD0</accession>
<dbReference type="Pfam" id="PF07714">
    <property type="entry name" value="PK_Tyr_Ser-Thr"/>
    <property type="match status" value="1"/>
</dbReference>
<dbReference type="SUPFAM" id="SSF52058">
    <property type="entry name" value="L domain-like"/>
    <property type="match status" value="1"/>
</dbReference>
<keyword evidence="22" id="KW-1185">Reference proteome</keyword>
<evidence type="ECO:0000256" key="17">
    <source>
        <dbReference type="ARBA" id="ARBA00048679"/>
    </source>
</evidence>
<dbReference type="Pfam" id="PF12819">
    <property type="entry name" value="Malectin_like"/>
    <property type="match status" value="1"/>
</dbReference>
<sequence>MYPSVNSSQSLITVSRKNLGASNYTIIRYPYDQYDRWWWNITYKTWIDDYTNSTVGSSDPEFDPPVVIIQTAALTTSTKDPLNIYWTSNSPSTKFYVVLHIVEIQDILSTDLREFDISCNQRTLFSSINPGFSQIKGLTKDWLSFTATGDTYYLMSLQATARSTLPPLLNSFELYQIPSANGVPTDSGDVTAINAIKANYRVVKGWNGDPCVPTDYAWTGLNCTLYSNVPRITHLNLSSSGLTGAIISSFGNLTALISLDLSGNDLSGSLAFLDQLVALTYLDISGNEKISTTLPPGLQKKQQDGTLTYKSKIGDLTQKSNKKKTPVVLIAVIGVVVLLLLAAAIILVLCLRKRPDNQINIPKPNENTGSSPLTNNYAGNYAYSPAANISHGSNAGQNYANISKQNGSGEGILNFENRQFTYSDLERITNSFQNNIGTGGYGSVYLGVLENGTQVAVKMRSHSSSQGVKEFLAEAQNLTRVHHKNLVSLLGYSMDGDCMALVYEYMQEGTLQDKLRDNGKPLTWKQRLQIGHESAQGLEYLHKACSPPLIHRDVKTNNILLSANLEAKIADFGLSRAFNNASSHVSTAVVGTPGYLDPEYYQSYQLSEKSDVFSFGVVLLEIITGKPPIIAGPEGGHLAKWVNQKLSRGDIESIVDPRMHGQYDINSVWKVTELARKCTELSSAQRPTMSVTVAELKESLDLEISTEGTRSGRTININPHPHNYSRNDNFISDVSQNSVFEMGYMDGMAAPGPAAR</sequence>
<evidence type="ECO:0000256" key="16">
    <source>
        <dbReference type="ARBA" id="ARBA00047899"/>
    </source>
</evidence>
<keyword evidence="11 21" id="KW-0418">Kinase</keyword>
<dbReference type="FunFam" id="1.10.510.10:FF:000146">
    <property type="entry name" value="LRR receptor-like serine/threonine-protein kinase IOS1"/>
    <property type="match status" value="1"/>
</dbReference>
<evidence type="ECO:0000256" key="10">
    <source>
        <dbReference type="ARBA" id="ARBA00022741"/>
    </source>
</evidence>
<evidence type="ECO:0000256" key="5">
    <source>
        <dbReference type="ARBA" id="ARBA00022614"/>
    </source>
</evidence>
<dbReference type="PROSITE" id="PS50011">
    <property type="entry name" value="PROTEIN_KINASE_DOM"/>
    <property type="match status" value="1"/>
</dbReference>
<dbReference type="AlphaFoldDB" id="A0AAV8FBD0"/>
<dbReference type="SMART" id="SM00220">
    <property type="entry name" value="S_TKc"/>
    <property type="match status" value="1"/>
</dbReference>
<dbReference type="Gene3D" id="3.80.10.10">
    <property type="entry name" value="Ribonuclease Inhibitor"/>
    <property type="match status" value="1"/>
</dbReference>
<dbReference type="SUPFAM" id="SSF56112">
    <property type="entry name" value="Protein kinase-like (PK-like)"/>
    <property type="match status" value="1"/>
</dbReference>
<evidence type="ECO:0000256" key="15">
    <source>
        <dbReference type="ARBA" id="ARBA00023170"/>
    </source>
</evidence>
<keyword evidence="13 19" id="KW-1133">Transmembrane helix</keyword>
<evidence type="ECO:0000313" key="22">
    <source>
        <dbReference type="Proteomes" id="UP001140206"/>
    </source>
</evidence>
<keyword evidence="12 18" id="KW-0067">ATP-binding</keyword>